<protein>
    <recommendedName>
        <fullName evidence="2">CAAX prenyl protease 2/Lysostaphin resistance protein A-like domain-containing protein</fullName>
    </recommendedName>
</protein>
<dbReference type="EMBL" id="PYGC01000004">
    <property type="protein sequence ID" value="PSK83410.1"/>
    <property type="molecule type" value="Genomic_DNA"/>
</dbReference>
<gene>
    <name evidence="3" type="ORF">CLV93_104341</name>
</gene>
<dbReference type="Pfam" id="PF02517">
    <property type="entry name" value="Rce1-like"/>
    <property type="match status" value="1"/>
</dbReference>
<feature type="transmembrane region" description="Helical" evidence="1">
    <location>
        <begin position="12"/>
        <end position="29"/>
    </location>
</feature>
<feature type="transmembrane region" description="Helical" evidence="1">
    <location>
        <begin position="49"/>
        <end position="67"/>
    </location>
</feature>
<proteinExistence type="predicted"/>
<keyword evidence="1" id="KW-0812">Transmembrane</keyword>
<feature type="transmembrane region" description="Helical" evidence="1">
    <location>
        <begin position="79"/>
        <end position="102"/>
    </location>
</feature>
<dbReference type="GO" id="GO:0080120">
    <property type="term" value="P:CAAX-box protein maturation"/>
    <property type="evidence" value="ECO:0007669"/>
    <property type="project" value="UniProtKB-ARBA"/>
</dbReference>
<feature type="transmembrane region" description="Helical" evidence="1">
    <location>
        <begin position="243"/>
        <end position="264"/>
    </location>
</feature>
<accession>A0A2P8CEK4</accession>
<dbReference type="InterPro" id="IPR003675">
    <property type="entry name" value="Rce1/LyrA-like_dom"/>
</dbReference>
<dbReference type="Proteomes" id="UP000240621">
    <property type="component" value="Unassembled WGS sequence"/>
</dbReference>
<sequence>MSKRQTRYYPTFWAAVHLVVLYTFIQTLVDFPLALYDYYHGTDWLYEPWVKVPVFFGSTLFILYWGYRKTGLKIGSVFPFKLFNIFVIPGLLLMLAALQISLGKINAAFETLLPPPGWFIEMFSRLFDSDLGVWGGILRVVIIAPIVEELIFRGLIMRGFIRNYPKSMAIFYTALLFALFHLNPWQFPATFLLGLILGWVRIRTGSILAAITGHAMHNGLVFLTVYYLTNLHKAGIILPDYKLNIPAVVLLFAVGVIITFLATFSRKKKPAA</sequence>
<keyword evidence="1" id="KW-0472">Membrane</keyword>
<feature type="transmembrane region" description="Helical" evidence="1">
    <location>
        <begin position="186"/>
        <end position="202"/>
    </location>
</feature>
<evidence type="ECO:0000313" key="4">
    <source>
        <dbReference type="Proteomes" id="UP000240621"/>
    </source>
</evidence>
<feature type="transmembrane region" description="Helical" evidence="1">
    <location>
        <begin position="207"/>
        <end position="228"/>
    </location>
</feature>
<organism evidence="3 4">
    <name type="scientific">Prolixibacter denitrificans</name>
    <dbReference type="NCBI Taxonomy" id="1541063"/>
    <lineage>
        <taxon>Bacteria</taxon>
        <taxon>Pseudomonadati</taxon>
        <taxon>Bacteroidota</taxon>
        <taxon>Bacteroidia</taxon>
        <taxon>Marinilabiliales</taxon>
        <taxon>Prolixibacteraceae</taxon>
        <taxon>Prolixibacter</taxon>
    </lineage>
</organism>
<keyword evidence="1" id="KW-1133">Transmembrane helix</keyword>
<dbReference type="GO" id="GO:0004175">
    <property type="term" value="F:endopeptidase activity"/>
    <property type="evidence" value="ECO:0007669"/>
    <property type="project" value="UniProtKB-ARBA"/>
</dbReference>
<dbReference type="OrthoDB" id="158986at2"/>
<name>A0A2P8CEK4_9BACT</name>
<evidence type="ECO:0000259" key="2">
    <source>
        <dbReference type="Pfam" id="PF02517"/>
    </source>
</evidence>
<dbReference type="PANTHER" id="PTHR43592:SF15">
    <property type="entry name" value="CAAX AMINO TERMINAL PROTEASE FAMILY PROTEIN"/>
    <property type="match status" value="1"/>
</dbReference>
<dbReference type="PANTHER" id="PTHR43592">
    <property type="entry name" value="CAAX AMINO TERMINAL PROTEASE"/>
    <property type="match status" value="1"/>
</dbReference>
<dbReference type="AlphaFoldDB" id="A0A2P8CEK4"/>
<reference evidence="3 4" key="1">
    <citation type="submission" date="2018-03" db="EMBL/GenBank/DDBJ databases">
        <title>Genomic Encyclopedia of Archaeal and Bacterial Type Strains, Phase II (KMG-II): from individual species to whole genera.</title>
        <authorList>
            <person name="Goeker M."/>
        </authorList>
    </citation>
    <scope>NUCLEOTIDE SEQUENCE [LARGE SCALE GENOMIC DNA]</scope>
    <source>
        <strain evidence="3 4">DSM 27267</strain>
    </source>
</reference>
<evidence type="ECO:0000256" key="1">
    <source>
        <dbReference type="SAM" id="Phobius"/>
    </source>
</evidence>
<comment type="caution">
    <text evidence="3">The sequence shown here is derived from an EMBL/GenBank/DDBJ whole genome shotgun (WGS) entry which is preliminary data.</text>
</comment>
<evidence type="ECO:0000313" key="3">
    <source>
        <dbReference type="EMBL" id="PSK83410.1"/>
    </source>
</evidence>
<dbReference type="RefSeq" id="WP_146142006.1">
    <property type="nucleotide sequence ID" value="NZ_BLAU01000001.1"/>
</dbReference>
<feature type="domain" description="CAAX prenyl protease 2/Lysostaphin resistance protein A-like" evidence="2">
    <location>
        <begin position="134"/>
        <end position="219"/>
    </location>
</feature>